<dbReference type="Proteomes" id="UP000790709">
    <property type="component" value="Unassembled WGS sequence"/>
</dbReference>
<evidence type="ECO:0000313" key="1">
    <source>
        <dbReference type="EMBL" id="KAH7925374.1"/>
    </source>
</evidence>
<organism evidence="1 2">
    <name type="scientific">Leucogyrophana mollusca</name>
    <dbReference type="NCBI Taxonomy" id="85980"/>
    <lineage>
        <taxon>Eukaryota</taxon>
        <taxon>Fungi</taxon>
        <taxon>Dikarya</taxon>
        <taxon>Basidiomycota</taxon>
        <taxon>Agaricomycotina</taxon>
        <taxon>Agaricomycetes</taxon>
        <taxon>Agaricomycetidae</taxon>
        <taxon>Boletales</taxon>
        <taxon>Boletales incertae sedis</taxon>
        <taxon>Leucogyrophana</taxon>
    </lineage>
</organism>
<gene>
    <name evidence="1" type="ORF">BV22DRAFT_1089070</name>
</gene>
<sequence length="259" mass="28432">MTSVIAHPPCDLCFQTVQHTGTPVGEAITITIADGTEVPTYLSGPPVSTDATGPKNIILYFSDVFGPFYINSQLIQDYFASHGFTVLGIDYFNGDPVGGHLGQPGFDRATWRDKALKQAIAWVPQWVEVVKARYGTEGVRYHAVGYCFGAPYSLELAGSGLLASAVVAHPTNLQEHHFRAAKAPLLFGCAETDQAFPPESRRRAEDILVEMKAPYYFQIFSGVSHGFATRGDPSVDSERWAKEECARGMVEWFKRFSSS</sequence>
<comment type="caution">
    <text evidence="1">The sequence shown here is derived from an EMBL/GenBank/DDBJ whole genome shotgun (WGS) entry which is preliminary data.</text>
</comment>
<keyword evidence="2" id="KW-1185">Reference proteome</keyword>
<reference evidence="1" key="1">
    <citation type="journal article" date="2021" name="New Phytol.">
        <title>Evolutionary innovations through gain and loss of genes in the ectomycorrhizal Boletales.</title>
        <authorList>
            <person name="Wu G."/>
            <person name="Miyauchi S."/>
            <person name="Morin E."/>
            <person name="Kuo A."/>
            <person name="Drula E."/>
            <person name="Varga T."/>
            <person name="Kohler A."/>
            <person name="Feng B."/>
            <person name="Cao Y."/>
            <person name="Lipzen A."/>
            <person name="Daum C."/>
            <person name="Hundley H."/>
            <person name="Pangilinan J."/>
            <person name="Johnson J."/>
            <person name="Barry K."/>
            <person name="LaButti K."/>
            <person name="Ng V."/>
            <person name="Ahrendt S."/>
            <person name="Min B."/>
            <person name="Choi I.G."/>
            <person name="Park H."/>
            <person name="Plett J.M."/>
            <person name="Magnuson J."/>
            <person name="Spatafora J.W."/>
            <person name="Nagy L.G."/>
            <person name="Henrissat B."/>
            <person name="Grigoriev I.V."/>
            <person name="Yang Z.L."/>
            <person name="Xu J."/>
            <person name="Martin F.M."/>
        </authorList>
    </citation>
    <scope>NUCLEOTIDE SEQUENCE</scope>
    <source>
        <strain evidence="1">KUC20120723A-06</strain>
    </source>
</reference>
<accession>A0ACB8BIH1</accession>
<proteinExistence type="predicted"/>
<name>A0ACB8BIH1_9AGAM</name>
<dbReference type="EMBL" id="MU266403">
    <property type="protein sequence ID" value="KAH7925374.1"/>
    <property type="molecule type" value="Genomic_DNA"/>
</dbReference>
<evidence type="ECO:0000313" key="2">
    <source>
        <dbReference type="Proteomes" id="UP000790709"/>
    </source>
</evidence>
<protein>
    <submittedName>
        <fullName evidence="1">Alpha/beta-hydrolase</fullName>
    </submittedName>
</protein>